<dbReference type="EMBL" id="WRPP01000005">
    <property type="protein sequence ID" value="MVU80679.1"/>
    <property type="molecule type" value="Genomic_DNA"/>
</dbReference>
<sequence>MGDARTDRWSGHREEMRRQLVAAAIRAIERVGPQVSMSEIASEARVPKPTIYRFFKDKSALAGAIAERARGDVGAALADARRRSPGTVGELVHTALTGYAALLVGHPNVARFLFMGDNPGVQATENWQSAAQDVAVMIATIIEESGGAEAEVMLHSSMIVGAVTGAAVGWFSGAESAGTASAFVARVEPAVRALIQLAAAEASTVIDFDLSIRAPVSR</sequence>
<comment type="caution">
    <text evidence="4">The sequence shown here is derived from an EMBL/GenBank/DDBJ whole genome shotgun (WGS) entry which is preliminary data.</text>
</comment>
<dbReference type="Proteomes" id="UP000466794">
    <property type="component" value="Unassembled WGS sequence"/>
</dbReference>
<keyword evidence="5" id="KW-1185">Reference proteome</keyword>
<dbReference type="InterPro" id="IPR050109">
    <property type="entry name" value="HTH-type_TetR-like_transc_reg"/>
</dbReference>
<dbReference type="GO" id="GO:0000976">
    <property type="term" value="F:transcription cis-regulatory region binding"/>
    <property type="evidence" value="ECO:0007669"/>
    <property type="project" value="TreeGrafter"/>
</dbReference>
<dbReference type="SUPFAM" id="SSF48498">
    <property type="entry name" value="Tetracyclin repressor-like, C-terminal domain"/>
    <property type="match status" value="1"/>
</dbReference>
<dbReference type="InterPro" id="IPR001647">
    <property type="entry name" value="HTH_TetR"/>
</dbReference>
<feature type="DNA-binding region" description="H-T-H motif" evidence="2">
    <location>
        <begin position="36"/>
        <end position="55"/>
    </location>
</feature>
<dbReference type="InterPro" id="IPR009057">
    <property type="entry name" value="Homeodomain-like_sf"/>
</dbReference>
<reference evidence="4 5" key="1">
    <citation type="submission" date="2019-12" db="EMBL/GenBank/DDBJ databases">
        <title>Nocardia sp. nov. ET3-3 isolated from soil.</title>
        <authorList>
            <person name="Kanchanasin P."/>
            <person name="Tanasupawat S."/>
            <person name="Yuki M."/>
            <person name="Kudo T."/>
        </authorList>
    </citation>
    <scope>NUCLEOTIDE SEQUENCE [LARGE SCALE GENOMIC DNA]</scope>
    <source>
        <strain evidence="4 5">ET3-3</strain>
    </source>
</reference>
<dbReference type="InterPro" id="IPR036271">
    <property type="entry name" value="Tet_transcr_reg_TetR-rel_C_sf"/>
</dbReference>
<keyword evidence="1 2" id="KW-0238">DNA-binding</keyword>
<evidence type="ECO:0000259" key="3">
    <source>
        <dbReference type="PROSITE" id="PS50977"/>
    </source>
</evidence>
<accession>A0A7K1V2K9</accession>
<dbReference type="SUPFAM" id="SSF46689">
    <property type="entry name" value="Homeodomain-like"/>
    <property type="match status" value="1"/>
</dbReference>
<evidence type="ECO:0000256" key="2">
    <source>
        <dbReference type="PROSITE-ProRule" id="PRU00335"/>
    </source>
</evidence>
<evidence type="ECO:0000313" key="5">
    <source>
        <dbReference type="Proteomes" id="UP000466794"/>
    </source>
</evidence>
<dbReference type="PANTHER" id="PTHR30055:SF160">
    <property type="entry name" value="TRANSCRIPTIONAL REGULATORY PROTEIN (PROBABLY ASNC-FAMILY)-RELATED"/>
    <property type="match status" value="1"/>
</dbReference>
<evidence type="ECO:0000313" key="4">
    <source>
        <dbReference type="EMBL" id="MVU80679.1"/>
    </source>
</evidence>
<evidence type="ECO:0000256" key="1">
    <source>
        <dbReference type="ARBA" id="ARBA00023125"/>
    </source>
</evidence>
<dbReference type="RefSeq" id="WP_157390262.1">
    <property type="nucleotide sequence ID" value="NZ_WRPP01000005.1"/>
</dbReference>
<proteinExistence type="predicted"/>
<dbReference type="AlphaFoldDB" id="A0A7K1V2K9"/>
<dbReference type="Pfam" id="PF00440">
    <property type="entry name" value="TetR_N"/>
    <property type="match status" value="1"/>
</dbReference>
<protein>
    <submittedName>
        <fullName evidence="4">TetR family transcriptional regulator</fullName>
    </submittedName>
</protein>
<dbReference type="Gene3D" id="1.10.357.10">
    <property type="entry name" value="Tetracycline Repressor, domain 2"/>
    <property type="match status" value="1"/>
</dbReference>
<name>A0A7K1V2K9_9NOCA</name>
<organism evidence="4 5">
    <name type="scientific">Nocardia terrae</name>
    <dbReference type="NCBI Taxonomy" id="2675851"/>
    <lineage>
        <taxon>Bacteria</taxon>
        <taxon>Bacillati</taxon>
        <taxon>Actinomycetota</taxon>
        <taxon>Actinomycetes</taxon>
        <taxon>Mycobacteriales</taxon>
        <taxon>Nocardiaceae</taxon>
        <taxon>Nocardia</taxon>
    </lineage>
</organism>
<gene>
    <name evidence="4" type="ORF">GPX89_25935</name>
</gene>
<dbReference type="PANTHER" id="PTHR30055">
    <property type="entry name" value="HTH-TYPE TRANSCRIPTIONAL REGULATOR RUTR"/>
    <property type="match status" value="1"/>
</dbReference>
<dbReference type="GO" id="GO:0003700">
    <property type="term" value="F:DNA-binding transcription factor activity"/>
    <property type="evidence" value="ECO:0007669"/>
    <property type="project" value="TreeGrafter"/>
</dbReference>
<feature type="domain" description="HTH tetR-type" evidence="3">
    <location>
        <begin position="14"/>
        <end position="73"/>
    </location>
</feature>
<dbReference type="PROSITE" id="PS50977">
    <property type="entry name" value="HTH_TETR_2"/>
    <property type="match status" value="1"/>
</dbReference>